<dbReference type="InterPro" id="IPR001279">
    <property type="entry name" value="Metallo-B-lactamas"/>
</dbReference>
<dbReference type="STRING" id="418495.SAMN05216215_102748"/>
<dbReference type="Proteomes" id="UP000199529">
    <property type="component" value="Unassembled WGS sequence"/>
</dbReference>
<accession>A0A1H3K365</accession>
<evidence type="ECO:0000256" key="2">
    <source>
        <dbReference type="ARBA" id="ARBA00008481"/>
    </source>
</evidence>
<dbReference type="SUPFAM" id="SSF56281">
    <property type="entry name" value="Metallo-hydrolase/oxidoreductase"/>
    <property type="match status" value="1"/>
</dbReference>
<feature type="domain" description="Metallo-beta-lactamase" evidence="7">
    <location>
        <begin position="48"/>
        <end position="254"/>
    </location>
</feature>
<dbReference type="HAMAP" id="MF_00653">
    <property type="entry name" value="PQQ_syn_PqqB"/>
    <property type="match status" value="1"/>
</dbReference>
<dbReference type="Pfam" id="PF12706">
    <property type="entry name" value="Lactamase_B_2"/>
    <property type="match status" value="1"/>
</dbReference>
<keyword evidence="9" id="KW-1185">Reference proteome</keyword>
<evidence type="ECO:0000256" key="3">
    <source>
        <dbReference type="ARBA" id="ARBA00015084"/>
    </source>
</evidence>
<evidence type="ECO:0000259" key="7">
    <source>
        <dbReference type="Pfam" id="PF12706"/>
    </source>
</evidence>
<protein>
    <recommendedName>
        <fullName evidence="3 6">Coenzyme PQQ synthesis protein B</fullName>
    </recommendedName>
    <alternativeName>
        <fullName evidence="6">Pyrroloquinoline quinone biosynthesis protein B</fullName>
    </alternativeName>
</protein>
<evidence type="ECO:0000256" key="4">
    <source>
        <dbReference type="ARBA" id="ARBA00022448"/>
    </source>
</evidence>
<proteinExistence type="inferred from homology"/>
<keyword evidence="4 6" id="KW-0813">Transport</keyword>
<comment type="function">
    <text evidence="6">May be involved in the transport of PQQ or its precursor to the periplasm.</text>
</comment>
<keyword evidence="5 6" id="KW-0884">PQQ biosynthesis</keyword>
<comment type="pathway">
    <text evidence="1 6">Cofactor biosynthesis; pyrroloquinoline quinone biosynthesis.</text>
</comment>
<comment type="similarity">
    <text evidence="2 6">Belongs to the PqqB family.</text>
</comment>
<dbReference type="EMBL" id="FNOK01000027">
    <property type="protein sequence ID" value="SDY46660.1"/>
    <property type="molecule type" value="Genomic_DNA"/>
</dbReference>
<evidence type="ECO:0000256" key="5">
    <source>
        <dbReference type="ARBA" id="ARBA00022905"/>
    </source>
</evidence>
<dbReference type="Gene3D" id="3.60.15.10">
    <property type="entry name" value="Ribonuclease Z/Hydroxyacylglutathione hydrolase-like"/>
    <property type="match status" value="1"/>
</dbReference>
<organism evidence="8 9">
    <name type="scientific">Saccharopolyspora shandongensis</name>
    <dbReference type="NCBI Taxonomy" id="418495"/>
    <lineage>
        <taxon>Bacteria</taxon>
        <taxon>Bacillati</taxon>
        <taxon>Actinomycetota</taxon>
        <taxon>Actinomycetes</taxon>
        <taxon>Pseudonocardiales</taxon>
        <taxon>Pseudonocardiaceae</taxon>
        <taxon>Saccharopolyspora</taxon>
    </lineage>
</organism>
<dbReference type="PANTHER" id="PTHR42663">
    <property type="entry name" value="HYDROLASE C777.06C-RELATED-RELATED"/>
    <property type="match status" value="1"/>
</dbReference>
<gene>
    <name evidence="6" type="primary">pqqB</name>
    <name evidence="8" type="ORF">SAMN05216215_102748</name>
</gene>
<dbReference type="NCBIfam" id="TIGR02108">
    <property type="entry name" value="PQQ_syn_pqqB"/>
    <property type="match status" value="1"/>
</dbReference>
<sequence length="289" mass="30967">MRVRILGTAAGGGLPQWNCGCRSCSRAAELGVARSQDCLAISGDGTSWYLVNASPDLRTQLLASPELRPAPGTRRTPLEGVLLTSAELDHTLGLLTLREAARLPIYATAAVHQALRQAFPIADVIGNYTQVRQEVIADRRLLAGGLVVEAVGVSDKRPRYARELPGTGWAVAYRFTGSGRRLVYAPCLPAWNDAFERIIDGADVVLLDGTFHTEDELTHASGSDRPARSMGHLPIRDALPEIARHPATRFLFTHLNNTNPLAHPDAPELADVHGAGAEIAAEGQVLVLG</sequence>
<dbReference type="InterPro" id="IPR011842">
    <property type="entry name" value="PQQ_synth_PqqB"/>
</dbReference>
<dbReference type="OrthoDB" id="9778305at2"/>
<evidence type="ECO:0000256" key="1">
    <source>
        <dbReference type="ARBA" id="ARBA00004886"/>
    </source>
</evidence>
<evidence type="ECO:0000313" key="9">
    <source>
        <dbReference type="Proteomes" id="UP000199529"/>
    </source>
</evidence>
<dbReference type="RefSeq" id="WP_093270001.1">
    <property type="nucleotide sequence ID" value="NZ_FNOK01000027.1"/>
</dbReference>
<dbReference type="InterPro" id="IPR036866">
    <property type="entry name" value="RibonucZ/Hydroxyglut_hydro"/>
</dbReference>
<dbReference type="AlphaFoldDB" id="A0A1H3K365"/>
<dbReference type="UniPathway" id="UPA00539"/>
<reference evidence="9" key="1">
    <citation type="submission" date="2016-10" db="EMBL/GenBank/DDBJ databases">
        <authorList>
            <person name="Varghese N."/>
            <person name="Submissions S."/>
        </authorList>
    </citation>
    <scope>NUCLEOTIDE SEQUENCE [LARGE SCALE GENOMIC DNA]</scope>
    <source>
        <strain evidence="9">CGMCC 4.3530</strain>
    </source>
</reference>
<dbReference type="GO" id="GO:0018189">
    <property type="term" value="P:pyrroloquinoline quinone biosynthetic process"/>
    <property type="evidence" value="ECO:0007669"/>
    <property type="project" value="UniProtKB-UniRule"/>
</dbReference>
<dbReference type="PANTHER" id="PTHR42663:SF7">
    <property type="entry name" value="COENZYME PQQ SYNTHESIS PROTEIN B"/>
    <property type="match status" value="1"/>
</dbReference>
<evidence type="ECO:0000313" key="8">
    <source>
        <dbReference type="EMBL" id="SDY46660.1"/>
    </source>
</evidence>
<name>A0A1H3K365_9PSEU</name>
<evidence type="ECO:0000256" key="6">
    <source>
        <dbReference type="HAMAP-Rule" id="MF_00653"/>
    </source>
</evidence>